<feature type="region of interest" description="Disordered" evidence="1">
    <location>
        <begin position="375"/>
        <end position="420"/>
    </location>
</feature>
<evidence type="ECO:0000259" key="2">
    <source>
        <dbReference type="Pfam" id="PF03732"/>
    </source>
</evidence>
<proteinExistence type="predicted"/>
<evidence type="ECO:0000256" key="1">
    <source>
        <dbReference type="SAM" id="MobiDB-lite"/>
    </source>
</evidence>
<accession>A0A438CI62</accession>
<dbReference type="Pfam" id="PF03732">
    <property type="entry name" value="Retrotrans_gag"/>
    <property type="match status" value="1"/>
</dbReference>
<organism evidence="3 4">
    <name type="scientific">Vitis vinifera</name>
    <name type="common">Grape</name>
    <dbReference type="NCBI Taxonomy" id="29760"/>
    <lineage>
        <taxon>Eukaryota</taxon>
        <taxon>Viridiplantae</taxon>
        <taxon>Streptophyta</taxon>
        <taxon>Embryophyta</taxon>
        <taxon>Tracheophyta</taxon>
        <taxon>Spermatophyta</taxon>
        <taxon>Magnoliopsida</taxon>
        <taxon>eudicotyledons</taxon>
        <taxon>Gunneridae</taxon>
        <taxon>Pentapetalae</taxon>
        <taxon>rosids</taxon>
        <taxon>Vitales</taxon>
        <taxon>Vitaceae</taxon>
        <taxon>Viteae</taxon>
        <taxon>Vitis</taxon>
    </lineage>
</organism>
<feature type="region of interest" description="Disordered" evidence="1">
    <location>
        <begin position="334"/>
        <end position="355"/>
    </location>
</feature>
<dbReference type="PANTHER" id="PTHR33223:SF11">
    <property type="entry name" value="ELEMENT PROTEIN, PUTATIVE-RELATED"/>
    <property type="match status" value="1"/>
</dbReference>
<dbReference type="PANTHER" id="PTHR33223">
    <property type="entry name" value="CCHC-TYPE DOMAIN-CONTAINING PROTEIN"/>
    <property type="match status" value="1"/>
</dbReference>
<comment type="caution">
    <text evidence="3">The sequence shown here is derived from an EMBL/GenBank/DDBJ whole genome shotgun (WGS) entry which is preliminary data.</text>
</comment>
<dbReference type="InterPro" id="IPR005162">
    <property type="entry name" value="Retrotrans_gag_dom"/>
</dbReference>
<dbReference type="Proteomes" id="UP000288805">
    <property type="component" value="Unassembled WGS sequence"/>
</dbReference>
<feature type="domain" description="Retrotransposon gag" evidence="2">
    <location>
        <begin position="123"/>
        <end position="205"/>
    </location>
</feature>
<protein>
    <recommendedName>
        <fullName evidence="2">Retrotransposon gag domain-containing protein</fullName>
    </recommendedName>
</protein>
<name>A0A438CI62_VITVI</name>
<gene>
    <name evidence="3" type="ORF">CK203_107853</name>
</gene>
<evidence type="ECO:0000313" key="4">
    <source>
        <dbReference type="Proteomes" id="UP000288805"/>
    </source>
</evidence>
<dbReference type="EMBL" id="QGNW01002213">
    <property type="protein sequence ID" value="RVW22898.1"/>
    <property type="molecule type" value="Genomic_DNA"/>
</dbReference>
<reference evidence="3 4" key="1">
    <citation type="journal article" date="2018" name="PLoS Genet.">
        <title>Population sequencing reveals clonal diversity and ancestral inbreeding in the grapevine cultivar Chardonnay.</title>
        <authorList>
            <person name="Roach M.J."/>
            <person name="Johnson D.L."/>
            <person name="Bohlmann J."/>
            <person name="van Vuuren H.J."/>
            <person name="Jones S.J."/>
            <person name="Pretorius I.S."/>
            <person name="Schmidt S.A."/>
            <person name="Borneman A.R."/>
        </authorList>
    </citation>
    <scope>NUCLEOTIDE SEQUENCE [LARGE SCALE GENOMIC DNA]</scope>
    <source>
        <strain evidence="4">cv. Chardonnay</strain>
        <tissue evidence="3">Leaf</tissue>
    </source>
</reference>
<dbReference type="Gene3D" id="2.40.70.10">
    <property type="entry name" value="Acid Proteases"/>
    <property type="match status" value="1"/>
</dbReference>
<sequence length="515" mass="58176">MPLLDSDQEGRLVRIENPQDTELDICVNIMDPPQEDQNSQHGQGGNPNAYLSMMDRMHPPRMSAPSCIVPSLERLIIRPHIVPLLPNFHGMESENPYAHIKEFEEVCNTFREGGASIDLMRLKLFPFTLKDKAKIWLNSLRPRSIRNWVDLQAEFLKKIFPTHRTNGLKRQISNFSAKENEKFHECWERYMEAINTCPHHGFDTWLLVIKSMLWGNLGPTTVHLMETPIIQAGETIQIFLGNQGPPPYQPQGQTQAPQQTSSMEQAIVNLSKVMGDFVGEQKAINSQLHQKIENVESSQIKRMEGMQNDLSQKIDNIQYSISRLTNLNTVNEKGKFPSQPSQNPKGVHEVETQDGECSNLREVKAVITLRSGKEVDQPLPNVGHDEELMSKRPLIKESNNQEEKSGKKSASKSSIEEEPRIVIKEDMMKKHMPPPFPQALHGKNEIKNSSEILEVLRQVKSKSPVKYKDPGCLTISVNIGGTHVEKALLDLGASVNLLPYSMYKQLGLGGLKPQP</sequence>
<dbReference type="AlphaFoldDB" id="A0A438CI62"/>
<dbReference type="InterPro" id="IPR021109">
    <property type="entry name" value="Peptidase_aspartic_dom_sf"/>
</dbReference>
<evidence type="ECO:0000313" key="3">
    <source>
        <dbReference type="EMBL" id="RVW22898.1"/>
    </source>
</evidence>